<evidence type="ECO:0000256" key="2">
    <source>
        <dbReference type="ARBA" id="ARBA00022598"/>
    </source>
</evidence>
<name>A0A1I8MRT3_MUSDO</name>
<dbReference type="GO" id="GO:0006433">
    <property type="term" value="P:prolyl-tRNA aminoacylation"/>
    <property type="evidence" value="ECO:0007669"/>
    <property type="project" value="InterPro"/>
</dbReference>
<dbReference type="PROSITE" id="PS50862">
    <property type="entry name" value="AA_TRNA_LIGASE_II"/>
    <property type="match status" value="1"/>
</dbReference>
<dbReference type="InterPro" id="IPR036621">
    <property type="entry name" value="Anticodon-bd_dom_sf"/>
</dbReference>
<dbReference type="SUPFAM" id="SSF52954">
    <property type="entry name" value="Class II aaRS ABD-related"/>
    <property type="match status" value="1"/>
</dbReference>
<dbReference type="PRINTS" id="PR01046">
    <property type="entry name" value="TRNASYNTHPRO"/>
</dbReference>
<proteinExistence type="predicted"/>
<reference evidence="11" key="1">
    <citation type="submission" date="2020-05" db="UniProtKB">
        <authorList>
            <consortium name="EnsemblMetazoa"/>
        </authorList>
    </citation>
    <scope>IDENTIFICATION</scope>
    <source>
        <strain evidence="11">Aabys</strain>
    </source>
</reference>
<dbReference type="InterPro" id="IPR004154">
    <property type="entry name" value="Anticodon-bd"/>
</dbReference>
<dbReference type="CDD" id="cd00779">
    <property type="entry name" value="ProRS_core_prok"/>
    <property type="match status" value="1"/>
</dbReference>
<dbReference type="GO" id="GO:0004827">
    <property type="term" value="F:proline-tRNA ligase activity"/>
    <property type="evidence" value="ECO:0007669"/>
    <property type="project" value="UniProtKB-EC"/>
</dbReference>
<evidence type="ECO:0000256" key="3">
    <source>
        <dbReference type="ARBA" id="ARBA00022741"/>
    </source>
</evidence>
<keyword evidence="6" id="KW-0030">Aminoacyl-tRNA synthetase</keyword>
<dbReference type="FunFam" id="3.30.930.10:FF:000042">
    <property type="entry name" value="probable proline--tRNA ligase, mitochondrial"/>
    <property type="match status" value="1"/>
</dbReference>
<evidence type="ECO:0000256" key="1">
    <source>
        <dbReference type="ARBA" id="ARBA00012831"/>
    </source>
</evidence>
<evidence type="ECO:0000256" key="4">
    <source>
        <dbReference type="ARBA" id="ARBA00022840"/>
    </source>
</evidence>
<dbReference type="InterPro" id="IPR045864">
    <property type="entry name" value="aa-tRNA-synth_II/BPL/LPL"/>
</dbReference>
<evidence type="ECO:0000256" key="6">
    <source>
        <dbReference type="ARBA" id="ARBA00023146"/>
    </source>
</evidence>
<keyword evidence="3" id="KW-0547">Nucleotide-binding</keyword>
<dbReference type="Gene3D" id="3.30.930.10">
    <property type="entry name" value="Bira Bifunctional Protein, Domain 2"/>
    <property type="match status" value="1"/>
</dbReference>
<dbReference type="PANTHER" id="PTHR42753">
    <property type="entry name" value="MITOCHONDRIAL RIBOSOME PROTEIN L39/PROLYL-TRNA LIGASE FAMILY MEMBER"/>
    <property type="match status" value="1"/>
</dbReference>
<gene>
    <name evidence="11" type="primary">101900442</name>
</gene>
<feature type="domain" description="Aminoacyl-transfer RNA synthetases class-II family profile" evidence="10">
    <location>
        <begin position="79"/>
        <end position="326"/>
    </location>
</feature>
<dbReference type="Pfam" id="PF00587">
    <property type="entry name" value="tRNA-synt_2b"/>
    <property type="match status" value="1"/>
</dbReference>
<protein>
    <recommendedName>
        <fullName evidence="9">Probable proline--tRNA ligase, mitochondrial</fullName>
        <ecNumber evidence="1">6.1.1.15</ecNumber>
    </recommendedName>
    <alternativeName>
        <fullName evidence="7">Prolyl-tRNA synthetase</fullName>
    </alternativeName>
</protein>
<keyword evidence="2" id="KW-0436">Ligase</keyword>
<dbReference type="SUPFAM" id="SSF55681">
    <property type="entry name" value="Class II aaRS and biotin synthetases"/>
    <property type="match status" value="1"/>
</dbReference>
<dbReference type="GO" id="GO:0005739">
    <property type="term" value="C:mitochondrion"/>
    <property type="evidence" value="ECO:0007669"/>
    <property type="project" value="TreeGrafter"/>
</dbReference>
<organism evidence="11">
    <name type="scientific">Musca domestica</name>
    <name type="common">House fly</name>
    <dbReference type="NCBI Taxonomy" id="7370"/>
    <lineage>
        <taxon>Eukaryota</taxon>
        <taxon>Metazoa</taxon>
        <taxon>Ecdysozoa</taxon>
        <taxon>Arthropoda</taxon>
        <taxon>Hexapoda</taxon>
        <taxon>Insecta</taxon>
        <taxon>Pterygota</taxon>
        <taxon>Neoptera</taxon>
        <taxon>Endopterygota</taxon>
        <taxon>Diptera</taxon>
        <taxon>Brachycera</taxon>
        <taxon>Muscomorpha</taxon>
        <taxon>Muscoidea</taxon>
        <taxon>Muscidae</taxon>
        <taxon>Musca</taxon>
    </lineage>
</organism>
<dbReference type="Gene3D" id="3.40.50.800">
    <property type="entry name" value="Anticodon-binding domain"/>
    <property type="match status" value="1"/>
</dbReference>
<dbReference type="InterPro" id="IPR002316">
    <property type="entry name" value="Pro-tRNA-ligase_IIa"/>
</dbReference>
<dbReference type="AlphaFoldDB" id="A0A1I8MRT3"/>
<dbReference type="EC" id="6.1.1.15" evidence="1"/>
<dbReference type="InterPro" id="IPR002314">
    <property type="entry name" value="aa-tRNA-synt_IIb"/>
</dbReference>
<dbReference type="InterPro" id="IPR050062">
    <property type="entry name" value="Pro-tRNA_synthetase"/>
</dbReference>
<evidence type="ECO:0000256" key="8">
    <source>
        <dbReference type="ARBA" id="ARBA00047671"/>
    </source>
</evidence>
<evidence type="ECO:0000256" key="7">
    <source>
        <dbReference type="ARBA" id="ARBA00029731"/>
    </source>
</evidence>
<accession>A0A1I8MRT3</accession>
<evidence type="ECO:0000313" key="11">
    <source>
        <dbReference type="EnsemblMetazoa" id="MDOA007805-PA"/>
    </source>
</evidence>
<dbReference type="InterPro" id="IPR033730">
    <property type="entry name" value="ProRS_core_prok"/>
</dbReference>
<evidence type="ECO:0000256" key="5">
    <source>
        <dbReference type="ARBA" id="ARBA00022917"/>
    </source>
</evidence>
<dbReference type="PANTHER" id="PTHR42753:SF10">
    <property type="entry name" value="PROLINE--TRNA LIGASE, MITOCHONDRIAL-RELATED"/>
    <property type="match status" value="1"/>
</dbReference>
<dbReference type="VEuPathDB" id="VectorBase:MDOMA2_013919"/>
<keyword evidence="5" id="KW-0648">Protein biosynthesis</keyword>
<comment type="catalytic activity">
    <reaction evidence="8">
        <text>tRNA(Pro) + L-proline + ATP = L-prolyl-tRNA(Pro) + AMP + diphosphate</text>
        <dbReference type="Rhea" id="RHEA:14305"/>
        <dbReference type="Rhea" id="RHEA-COMP:9700"/>
        <dbReference type="Rhea" id="RHEA-COMP:9702"/>
        <dbReference type="ChEBI" id="CHEBI:30616"/>
        <dbReference type="ChEBI" id="CHEBI:33019"/>
        <dbReference type="ChEBI" id="CHEBI:60039"/>
        <dbReference type="ChEBI" id="CHEBI:78442"/>
        <dbReference type="ChEBI" id="CHEBI:78532"/>
        <dbReference type="ChEBI" id="CHEBI:456215"/>
        <dbReference type="EC" id="6.1.1.15"/>
    </reaction>
</comment>
<dbReference type="Pfam" id="PF03129">
    <property type="entry name" value="HGTP_anticodon"/>
    <property type="match status" value="1"/>
</dbReference>
<dbReference type="VEuPathDB" id="VectorBase:MDOA007805"/>
<evidence type="ECO:0000256" key="9">
    <source>
        <dbReference type="ARBA" id="ARBA00071545"/>
    </source>
</evidence>
<dbReference type="OrthoDB" id="10267474at2759"/>
<dbReference type="EnsemblMetazoa" id="MDOA007805-RA">
    <property type="protein sequence ID" value="MDOA007805-PA"/>
    <property type="gene ID" value="MDOA007805"/>
</dbReference>
<dbReference type="InterPro" id="IPR006195">
    <property type="entry name" value="aa-tRNA-synth_II"/>
</dbReference>
<dbReference type="eggNOG" id="KOG2324">
    <property type="taxonomic scope" value="Eukaryota"/>
</dbReference>
<dbReference type="GO" id="GO:0005524">
    <property type="term" value="F:ATP binding"/>
    <property type="evidence" value="ECO:0007669"/>
    <property type="project" value="UniProtKB-KW"/>
</dbReference>
<evidence type="ECO:0000259" key="10">
    <source>
        <dbReference type="PROSITE" id="PS50862"/>
    </source>
</evidence>
<keyword evidence="4" id="KW-0067">ATP-binding</keyword>
<sequence length="440" mass="49683">MQKVSRLYWPLLVTPKNAVTKPVDTVSKSQKLMTDLGLLKPATNGTFQIMPIAQRSLDKLCNLVNDAMFSVDGQKCSLPVLTSSSLWKKSGRLKGDITEFFMLRDRHDKSFLLSPTHEEAITSMLASTAPISYRQLPLRLYQIGPKFRDELKARFGLMRAKEFIMKDMYTFDRTEDEARETYELVNEAYTKLFKQLEVPFKKVEACTGMMGGKVSHEYHYISSAGEDNLLHCKNCNYAFNVEVTGETDNNVSCLKCKSSDVEQVKGMEVAHAFLLGDRYSKVFNATYLHTDGKPKTLIMGCYGIGISRILAASLEVLSTENELKWPSLLAPYDVCVIGPKQGSKEAHQGDLVEENLLEQLKTICRRELLHDDRKYLTIGKRLMDAKRMGYPIIIVIGSKSCEQVPKVEVHINGVSKELEINLALTEITDYLKHKTSLALL</sequence>
<dbReference type="STRING" id="7370.A0A1I8MRT3"/>